<proteinExistence type="predicted"/>
<dbReference type="AlphaFoldDB" id="A0A813UAI3"/>
<accession>A0A813UAI3</accession>
<dbReference type="EMBL" id="CAJOAZ010001509">
    <property type="protein sequence ID" value="CAF3823139.1"/>
    <property type="molecule type" value="Genomic_DNA"/>
</dbReference>
<protein>
    <submittedName>
        <fullName evidence="2">Uncharacterized protein</fullName>
    </submittedName>
</protein>
<evidence type="ECO:0000256" key="1">
    <source>
        <dbReference type="SAM" id="Phobius"/>
    </source>
</evidence>
<dbReference type="Proteomes" id="UP000663845">
    <property type="component" value="Unassembled WGS sequence"/>
</dbReference>
<dbReference type="EMBL" id="CAJNOG010000041">
    <property type="protein sequence ID" value="CAF0826166.1"/>
    <property type="molecule type" value="Genomic_DNA"/>
</dbReference>
<organism evidence="2 6">
    <name type="scientific">Adineta steineri</name>
    <dbReference type="NCBI Taxonomy" id="433720"/>
    <lineage>
        <taxon>Eukaryota</taxon>
        <taxon>Metazoa</taxon>
        <taxon>Spiralia</taxon>
        <taxon>Gnathifera</taxon>
        <taxon>Rotifera</taxon>
        <taxon>Eurotatoria</taxon>
        <taxon>Bdelloidea</taxon>
        <taxon>Adinetida</taxon>
        <taxon>Adinetidae</taxon>
        <taxon>Adineta</taxon>
    </lineage>
</organism>
<dbReference type="Proteomes" id="UP000663844">
    <property type="component" value="Unassembled WGS sequence"/>
</dbReference>
<sequence>MIFHEEDYNRANIILFIDNQCGLQALLNYIFIYTFNWLGTTLYFIINNISEIKTIDQCRQEKDICICWPLFSLLFRLINLDDKSLVGILLTKTFIIDNRLLILYEQFNHILQMYLTLKLRLLGTDETISEDLCRILLHTFTADCFPLKNIELHKSRYVMKINLLDYFYSIFFEKNPSCRFEHRLNTLTKFILKILTSV</sequence>
<evidence type="ECO:0000313" key="5">
    <source>
        <dbReference type="EMBL" id="CAF4081804.1"/>
    </source>
</evidence>
<feature type="transmembrane region" description="Helical" evidence="1">
    <location>
        <begin position="26"/>
        <end position="46"/>
    </location>
</feature>
<reference evidence="2" key="1">
    <citation type="submission" date="2021-02" db="EMBL/GenBank/DDBJ databases">
        <authorList>
            <person name="Nowell W R."/>
        </authorList>
    </citation>
    <scope>NUCLEOTIDE SEQUENCE</scope>
</reference>
<name>A0A813UAI3_9BILA</name>
<dbReference type="EMBL" id="CAJNOE010000076">
    <property type="protein sequence ID" value="CAF0868114.1"/>
    <property type="molecule type" value="Genomic_DNA"/>
</dbReference>
<evidence type="ECO:0000313" key="6">
    <source>
        <dbReference type="Proteomes" id="UP000663845"/>
    </source>
</evidence>
<keyword evidence="1" id="KW-0472">Membrane</keyword>
<keyword evidence="1" id="KW-0812">Transmembrane</keyword>
<gene>
    <name evidence="3" type="ORF">IZO911_LOCUS10506</name>
    <name evidence="2" type="ORF">JYZ213_LOCUS6582</name>
    <name evidence="5" type="ORF">KXQ929_LOCUS33396</name>
    <name evidence="4" type="ORF">OXD698_LOCUS19572</name>
</gene>
<evidence type="ECO:0000313" key="4">
    <source>
        <dbReference type="EMBL" id="CAF3823139.1"/>
    </source>
</evidence>
<evidence type="ECO:0000313" key="3">
    <source>
        <dbReference type="EMBL" id="CAF0868114.1"/>
    </source>
</evidence>
<dbReference type="Proteomes" id="UP000663868">
    <property type="component" value="Unassembled WGS sequence"/>
</dbReference>
<comment type="caution">
    <text evidence="2">The sequence shown here is derived from an EMBL/GenBank/DDBJ whole genome shotgun (WGS) entry which is preliminary data.</text>
</comment>
<evidence type="ECO:0000313" key="2">
    <source>
        <dbReference type="EMBL" id="CAF0826166.1"/>
    </source>
</evidence>
<keyword evidence="1" id="KW-1133">Transmembrane helix</keyword>
<dbReference type="Proteomes" id="UP000663860">
    <property type="component" value="Unassembled WGS sequence"/>
</dbReference>
<dbReference type="EMBL" id="CAJOBB010004269">
    <property type="protein sequence ID" value="CAF4081804.1"/>
    <property type="molecule type" value="Genomic_DNA"/>
</dbReference>